<protein>
    <submittedName>
        <fullName evidence="2">Transmembrane protein, putative</fullName>
    </submittedName>
</protein>
<dbReference type="GeneID" id="7827154"/>
<dbReference type="SUPFAM" id="SSF52047">
    <property type="entry name" value="RNI-like"/>
    <property type="match status" value="1"/>
</dbReference>
<organism evidence="2 3">
    <name type="scientific">Tetrahymena thermophila (strain SB210)</name>
    <dbReference type="NCBI Taxonomy" id="312017"/>
    <lineage>
        <taxon>Eukaryota</taxon>
        <taxon>Sar</taxon>
        <taxon>Alveolata</taxon>
        <taxon>Ciliophora</taxon>
        <taxon>Intramacronucleata</taxon>
        <taxon>Oligohymenophorea</taxon>
        <taxon>Hymenostomatida</taxon>
        <taxon>Tetrahymenina</taxon>
        <taxon>Tetrahymenidae</taxon>
        <taxon>Tetrahymena</taxon>
    </lineage>
</organism>
<dbReference type="AlphaFoldDB" id="Q244Z3"/>
<reference evidence="3" key="1">
    <citation type="journal article" date="2006" name="PLoS Biol.">
        <title>Macronuclear genome sequence of the ciliate Tetrahymena thermophila, a model eukaryote.</title>
        <authorList>
            <person name="Eisen J.A."/>
            <person name="Coyne R.S."/>
            <person name="Wu M."/>
            <person name="Wu D."/>
            <person name="Thiagarajan M."/>
            <person name="Wortman J.R."/>
            <person name="Badger J.H."/>
            <person name="Ren Q."/>
            <person name="Amedeo P."/>
            <person name="Jones K.M."/>
            <person name="Tallon L.J."/>
            <person name="Delcher A.L."/>
            <person name="Salzberg S.L."/>
            <person name="Silva J.C."/>
            <person name="Haas B.J."/>
            <person name="Majoros W.H."/>
            <person name="Farzad M."/>
            <person name="Carlton J.M."/>
            <person name="Smith R.K. Jr."/>
            <person name="Garg J."/>
            <person name="Pearlman R.E."/>
            <person name="Karrer K.M."/>
            <person name="Sun L."/>
            <person name="Manning G."/>
            <person name="Elde N.C."/>
            <person name="Turkewitz A.P."/>
            <person name="Asai D.J."/>
            <person name="Wilkes D.E."/>
            <person name="Wang Y."/>
            <person name="Cai H."/>
            <person name="Collins K."/>
            <person name="Stewart B.A."/>
            <person name="Lee S.R."/>
            <person name="Wilamowska K."/>
            <person name="Weinberg Z."/>
            <person name="Ruzzo W.L."/>
            <person name="Wloga D."/>
            <person name="Gaertig J."/>
            <person name="Frankel J."/>
            <person name="Tsao C.-C."/>
            <person name="Gorovsky M.A."/>
            <person name="Keeling P.J."/>
            <person name="Waller R.F."/>
            <person name="Patron N.J."/>
            <person name="Cherry J.M."/>
            <person name="Stover N.A."/>
            <person name="Krieger C.J."/>
            <person name="del Toro C."/>
            <person name="Ryder H.F."/>
            <person name="Williamson S.C."/>
            <person name="Barbeau R.A."/>
            <person name="Hamilton E.P."/>
            <person name="Orias E."/>
        </authorList>
    </citation>
    <scope>NUCLEOTIDE SEQUENCE [LARGE SCALE GENOMIC DNA]</scope>
    <source>
        <strain evidence="3">SB210</strain>
    </source>
</reference>
<dbReference type="Proteomes" id="UP000009168">
    <property type="component" value="Unassembled WGS sequence"/>
</dbReference>
<gene>
    <name evidence="2" type="ORF">TTHERM_00693240</name>
</gene>
<sequence>MKQNIQNQSQSHLIMAQVSRIVLSILQLISCIIYLIYIDIQIQSISAILILSICFPHFLYFCYWMRIIYKVEMKNKQIEIRRSTHPKFKKIGLLVSWIPLCILMSILQKLNLSGYAIFHYIYSKFGIMLTSDLIELMTIDADQRNAIGMITREKTVSKQNTYIEIKQNNNNINHEIVPLQQQQLSLSGVNNHPNFNEISPQKNLEILINNNTKDNVVSNNDAIITNNNVNNSRVINPIQIQLQQSNSQSKQQNRSQNIRKKIIQTQTRELDEDLSPIQINNNNNHYLNVYNTPIKRRAFQLDVDSPIKNKSRQFGIRRKTQRGSVNSNIDPTMTTFGNYNSREIHLDGDNNINGGKQFLNQFTRSSTMIGSLYNGYDEHALSLTANQKFQTNRFLFERYYQLITTHSNFIEFLFSVIPCIIGQIVNNEIGIDTQKEQVVGYICLTISAINFIANIIYLYAFLFEEELLQYFFSSINQIEKKREQLFNVAKAKQCKINEQNQRFNNISQNMMLSVIGVFPFPERIELNTIEKVHQLSNCNENSLIDIKSIHVNIPGKNLTFEEILQDFQYIFSNAINTTQVKLSLSCNRIKDDTINNMVKIILSKIGHQLKSFELLYDENQTTTKGEFELREQIASWDCRTNGISQKRIVGDQYISYRPEKNTDQLIIQKDLEYIFECQINKNFIQIAEFHFKQIEITEEILDLIQNFIQETISLNWLELHLNPSFQNQLSIDSILSSIQHHSYIQTCFLTTEILNYGIMKKKEILNLVKLELMNDLKSLQIEHQMNALNYDLIESLFKQKVSFKAPLSKFTLSKQDIQTFCSILSQFQNIDLLEFHIKNSQVDDENLQQIFKSITNPHLLNIAVIKLKQNRISMDNQTIETLVQQLKSCEKIYIDLCKNQINQTNSELFVQAFEQFQKLTHITIRLKDNPITSQSAIQQSFNKYISNCPHIQKKILQFEKQNRSTKINLMIDVNKSQSYE</sequence>
<evidence type="ECO:0000256" key="1">
    <source>
        <dbReference type="SAM" id="Phobius"/>
    </source>
</evidence>
<feature type="transmembrane region" description="Helical" evidence="1">
    <location>
        <begin position="90"/>
        <end position="107"/>
    </location>
</feature>
<dbReference type="EMBL" id="GG662488">
    <property type="protein sequence ID" value="EAS03344.2"/>
    <property type="molecule type" value="Genomic_DNA"/>
</dbReference>
<accession>Q244Z3</accession>
<dbReference type="HOGENOM" id="CLU_367833_0_0_1"/>
<feature type="transmembrane region" description="Helical" evidence="1">
    <location>
        <begin position="409"/>
        <end position="426"/>
    </location>
</feature>
<keyword evidence="1" id="KW-0472">Membrane</keyword>
<dbReference type="RefSeq" id="XP_001023589.2">
    <property type="nucleotide sequence ID" value="XM_001023589.2"/>
</dbReference>
<proteinExistence type="predicted"/>
<name>Q244Z3_TETTS</name>
<dbReference type="InParanoid" id="Q244Z3"/>
<keyword evidence="3" id="KW-1185">Reference proteome</keyword>
<feature type="transmembrane region" description="Helical" evidence="1">
    <location>
        <begin position="44"/>
        <end position="69"/>
    </location>
</feature>
<feature type="transmembrane region" description="Helical" evidence="1">
    <location>
        <begin position="438"/>
        <end position="462"/>
    </location>
</feature>
<feature type="transmembrane region" description="Helical" evidence="1">
    <location>
        <begin position="21"/>
        <end position="38"/>
    </location>
</feature>
<evidence type="ECO:0000313" key="3">
    <source>
        <dbReference type="Proteomes" id="UP000009168"/>
    </source>
</evidence>
<keyword evidence="1" id="KW-1133">Transmembrane helix</keyword>
<evidence type="ECO:0000313" key="2">
    <source>
        <dbReference type="EMBL" id="EAS03344.2"/>
    </source>
</evidence>
<keyword evidence="1 2" id="KW-0812">Transmembrane</keyword>
<dbReference type="KEGG" id="tet:TTHERM_00693240"/>